<feature type="transmembrane region" description="Helical" evidence="1">
    <location>
        <begin position="14"/>
        <end position="34"/>
    </location>
</feature>
<keyword evidence="3" id="KW-1185">Reference proteome</keyword>
<accession>A0A073J1X2</accession>
<dbReference type="EMBL" id="JAMD01000004">
    <property type="protein sequence ID" value="KEJ95979.1"/>
    <property type="molecule type" value="Genomic_DNA"/>
</dbReference>
<evidence type="ECO:0000256" key="1">
    <source>
        <dbReference type="SAM" id="Phobius"/>
    </source>
</evidence>
<proteinExistence type="predicted"/>
<reference evidence="2 3" key="1">
    <citation type="submission" date="2014-01" db="EMBL/GenBank/DDBJ databases">
        <title>Sulfitobacter sp. H3 (MCCC 1A00686) Genome Sequencing.</title>
        <authorList>
            <person name="Lai Q."/>
            <person name="Hong Z."/>
        </authorList>
    </citation>
    <scope>NUCLEOTIDE SEQUENCE [LARGE SCALE GENOMIC DNA]</scope>
    <source>
        <strain evidence="2 3">H3</strain>
    </source>
</reference>
<evidence type="ECO:0000313" key="2">
    <source>
        <dbReference type="EMBL" id="KEJ95979.1"/>
    </source>
</evidence>
<keyword evidence="1" id="KW-1133">Transmembrane helix</keyword>
<protein>
    <submittedName>
        <fullName evidence="2">Uncharacterized protein</fullName>
    </submittedName>
</protein>
<dbReference type="AlphaFoldDB" id="A0A073J1X2"/>
<keyword evidence="1" id="KW-0812">Transmembrane</keyword>
<gene>
    <name evidence="2" type="ORF">SUH3_17100</name>
</gene>
<evidence type="ECO:0000313" key="3">
    <source>
        <dbReference type="Proteomes" id="UP000027746"/>
    </source>
</evidence>
<keyword evidence="1" id="KW-0472">Membrane</keyword>
<sequence>MHQFGDKRNPKGNATLNALTSAGAVLIFGGMIALSASLSDGRAKNHPCMSQQDITWHQDRSRNGVSLTCTQDIMLRNQRENGER</sequence>
<organism evidence="2 3">
    <name type="scientific">Pseudosulfitobacter pseudonitzschiae</name>
    <dbReference type="NCBI Taxonomy" id="1402135"/>
    <lineage>
        <taxon>Bacteria</taxon>
        <taxon>Pseudomonadati</taxon>
        <taxon>Pseudomonadota</taxon>
        <taxon>Alphaproteobacteria</taxon>
        <taxon>Rhodobacterales</taxon>
        <taxon>Roseobacteraceae</taxon>
        <taxon>Pseudosulfitobacter</taxon>
    </lineage>
</organism>
<comment type="caution">
    <text evidence="2">The sequence shown here is derived from an EMBL/GenBank/DDBJ whole genome shotgun (WGS) entry which is preliminary data.</text>
</comment>
<name>A0A073J1X2_9RHOB</name>
<dbReference type="Proteomes" id="UP000027746">
    <property type="component" value="Unassembled WGS sequence"/>
</dbReference>